<gene>
    <name evidence="7" type="ORF">MTP16_24365</name>
</gene>
<keyword evidence="2" id="KW-0479">Metal-binding</keyword>
<dbReference type="EMBL" id="CP094536">
    <property type="protein sequence ID" value="UOE36628.1"/>
    <property type="molecule type" value="Genomic_DNA"/>
</dbReference>
<evidence type="ECO:0000313" key="8">
    <source>
        <dbReference type="Proteomes" id="UP000831390"/>
    </source>
</evidence>
<proteinExistence type="predicted"/>
<evidence type="ECO:0000259" key="6">
    <source>
        <dbReference type="Pfam" id="PF14464"/>
    </source>
</evidence>
<organism evidence="7 8">
    <name type="scientific">Hymenobacter monticola</name>
    <dbReference type="NCBI Taxonomy" id="1705399"/>
    <lineage>
        <taxon>Bacteria</taxon>
        <taxon>Pseudomonadati</taxon>
        <taxon>Bacteroidota</taxon>
        <taxon>Cytophagia</taxon>
        <taxon>Cytophagales</taxon>
        <taxon>Hymenobacteraceae</taxon>
        <taxon>Hymenobacter</taxon>
    </lineage>
</organism>
<evidence type="ECO:0000256" key="3">
    <source>
        <dbReference type="ARBA" id="ARBA00022801"/>
    </source>
</evidence>
<keyword evidence="8" id="KW-1185">Reference proteome</keyword>
<feature type="domain" description="JAB" evidence="6">
    <location>
        <begin position="186"/>
        <end position="306"/>
    </location>
</feature>
<reference evidence="7 8" key="1">
    <citation type="submission" date="2022-03" db="EMBL/GenBank/DDBJ databases">
        <title>Hymenobactersp. isolated from the air.</title>
        <authorList>
            <person name="Won M."/>
            <person name="Kwon S.-W."/>
        </authorList>
    </citation>
    <scope>NUCLEOTIDE SEQUENCE [LARGE SCALE GENOMIC DNA]</scope>
    <source>
        <strain evidence="7 8">KACC 22596</strain>
        <plasmid evidence="7 8">unnamed2</plasmid>
    </source>
</reference>
<dbReference type="Pfam" id="PF14464">
    <property type="entry name" value="Prok-JAB"/>
    <property type="match status" value="1"/>
</dbReference>
<dbReference type="InterPro" id="IPR028090">
    <property type="entry name" value="JAB_dom_prok"/>
</dbReference>
<keyword evidence="5" id="KW-0482">Metalloprotease</keyword>
<evidence type="ECO:0000256" key="4">
    <source>
        <dbReference type="ARBA" id="ARBA00022833"/>
    </source>
</evidence>
<evidence type="ECO:0000256" key="5">
    <source>
        <dbReference type="ARBA" id="ARBA00023049"/>
    </source>
</evidence>
<keyword evidence="3" id="KW-0378">Hydrolase</keyword>
<evidence type="ECO:0000256" key="1">
    <source>
        <dbReference type="ARBA" id="ARBA00022670"/>
    </source>
</evidence>
<dbReference type="RefSeq" id="WP_243520681.1">
    <property type="nucleotide sequence ID" value="NZ_CP094536.1"/>
</dbReference>
<accession>A0ABY4BFU2</accession>
<evidence type="ECO:0000256" key="2">
    <source>
        <dbReference type="ARBA" id="ARBA00022723"/>
    </source>
</evidence>
<keyword evidence="7" id="KW-0614">Plasmid</keyword>
<dbReference type="Proteomes" id="UP000831390">
    <property type="component" value="Plasmid unnamed2"/>
</dbReference>
<dbReference type="Gene3D" id="3.40.140.10">
    <property type="entry name" value="Cytidine Deaminase, domain 2"/>
    <property type="match status" value="1"/>
</dbReference>
<evidence type="ECO:0000313" key="7">
    <source>
        <dbReference type="EMBL" id="UOE36628.1"/>
    </source>
</evidence>
<name>A0ABY4BFU2_9BACT</name>
<dbReference type="SUPFAM" id="SSF102712">
    <property type="entry name" value="JAB1/MPN domain"/>
    <property type="match status" value="1"/>
</dbReference>
<keyword evidence="1" id="KW-0645">Protease</keyword>
<keyword evidence="4" id="KW-0862">Zinc</keyword>
<sequence length="327" mass="36585">MKNTYEQVGLQAIAVNVLRPAPAHLMTAYEAAEAVVDMSASVAVARHLALDVESPARRLSLFLNPSGTDLVLLAEPQDRAVRLDHLEMEYYRALVRQPTLEHHLFKRGQPIRYSHGCRDVSVQLPQDQVALHAAIGARAVRTAVAESGSRIKIWRAQPDLTVIAHEIEVFPYVEMRVGSWTVAVSQQLLREISKQRQERLPNETGGVLVGVFDTQHRRLYIVDHISSPTDSQEWPTAYYRGVEGVPEELTRISECTGRQVVYVGEWHSHPDRCSVRPSEDDKELFAYLQHERLTDGLPAVMAIAGEHGTTGWYVADIAAGAEHRLPI</sequence>
<geneLocation type="plasmid" evidence="7 8">
    <name>unnamed2</name>
</geneLocation>
<protein>
    <submittedName>
        <fullName evidence="7">Mov34/MPN/PAD-1 family protein</fullName>
    </submittedName>
</protein>